<organism evidence="1 2">
    <name type="scientific">Paenibacillus silagei</name>
    <dbReference type="NCBI Taxonomy" id="1670801"/>
    <lineage>
        <taxon>Bacteria</taxon>
        <taxon>Bacillati</taxon>
        <taxon>Bacillota</taxon>
        <taxon>Bacilli</taxon>
        <taxon>Bacillales</taxon>
        <taxon>Paenibacillaceae</taxon>
        <taxon>Paenibacillus</taxon>
    </lineage>
</organism>
<gene>
    <name evidence="1" type="ORF">J2Z70_000542</name>
</gene>
<keyword evidence="2" id="KW-1185">Reference proteome</keyword>
<dbReference type="RefSeq" id="WP_036722951.1">
    <property type="nucleotide sequence ID" value="NZ_JAGGLV010000001.1"/>
</dbReference>
<reference evidence="1 2" key="1">
    <citation type="submission" date="2021-03" db="EMBL/GenBank/DDBJ databases">
        <title>Genomic Encyclopedia of Type Strains, Phase IV (KMG-IV): sequencing the most valuable type-strain genomes for metagenomic binning, comparative biology and taxonomic classification.</title>
        <authorList>
            <person name="Goeker M."/>
        </authorList>
    </citation>
    <scope>NUCLEOTIDE SEQUENCE [LARGE SCALE GENOMIC DNA]</scope>
    <source>
        <strain evidence="1 2">DSM 101953</strain>
    </source>
</reference>
<dbReference type="EMBL" id="JAGGLV010000001">
    <property type="protein sequence ID" value="MBP2110403.1"/>
    <property type="molecule type" value="Genomic_DNA"/>
</dbReference>
<proteinExistence type="predicted"/>
<protein>
    <submittedName>
        <fullName evidence="1">Uncharacterized protein</fullName>
    </submittedName>
</protein>
<comment type="caution">
    <text evidence="1">The sequence shown here is derived from an EMBL/GenBank/DDBJ whole genome shotgun (WGS) entry which is preliminary data.</text>
</comment>
<name>A0ABS4NK26_9BACL</name>
<evidence type="ECO:0000313" key="2">
    <source>
        <dbReference type="Proteomes" id="UP000773462"/>
    </source>
</evidence>
<dbReference type="Proteomes" id="UP000773462">
    <property type="component" value="Unassembled WGS sequence"/>
</dbReference>
<evidence type="ECO:0000313" key="1">
    <source>
        <dbReference type="EMBL" id="MBP2110403.1"/>
    </source>
</evidence>
<sequence length="280" mass="33024">MEHSKLINAFNKEIRTLQKRTVSEDELREWYTLIKESIQDDIKDGYKETIARNLTLGIGVHGGDYPKSLILNGEQEGWKYVTRFLYWEKHILRRLFKYKEVSSRTIGSIIGLALLWDMKELAQLARDYFQMIFEEDAQRYTRNETHHLFMALLHDLFVTEQINQKLYSVLPEQHVYRRVLDHCYTTDEELLSSLMSEISDYHIHSSLDLPHKFAEILCLNYIPYEIRLIQNMRQAEGLNNVSVDHPLLTTPLAQIPESKVEWDLAGDEVYQFLLKREAGS</sequence>
<accession>A0ABS4NK26</accession>